<dbReference type="GeneID" id="78373323"/>
<accession>A0A0D8FRT4</accession>
<dbReference type="GO" id="GO:0003677">
    <property type="term" value="F:DNA binding"/>
    <property type="evidence" value="ECO:0007669"/>
    <property type="project" value="InterPro"/>
</dbReference>
<keyword evidence="3" id="KW-1185">Reference proteome</keyword>
<protein>
    <submittedName>
        <fullName evidence="2">Helix-turn-helix domain protein</fullName>
    </submittedName>
</protein>
<organism evidence="2 3">
    <name type="scientific">Ferrimicrobium acidiphilum DSM 19497</name>
    <dbReference type="NCBI Taxonomy" id="1121877"/>
    <lineage>
        <taxon>Bacteria</taxon>
        <taxon>Bacillati</taxon>
        <taxon>Actinomycetota</taxon>
        <taxon>Acidimicrobiia</taxon>
        <taxon>Acidimicrobiales</taxon>
        <taxon>Acidimicrobiaceae</taxon>
        <taxon>Ferrimicrobium</taxon>
    </lineage>
</organism>
<comment type="caution">
    <text evidence="2">The sequence shown here is derived from an EMBL/GenBank/DDBJ whole genome shotgun (WGS) entry which is preliminary data.</text>
</comment>
<dbReference type="AlphaFoldDB" id="A0A0D8FRT4"/>
<dbReference type="InterPro" id="IPR009061">
    <property type="entry name" value="DNA-bd_dom_put_sf"/>
</dbReference>
<dbReference type="InterPro" id="IPR041657">
    <property type="entry name" value="HTH_17"/>
</dbReference>
<proteinExistence type="predicted"/>
<evidence type="ECO:0000313" key="2">
    <source>
        <dbReference type="EMBL" id="KJE75975.1"/>
    </source>
</evidence>
<dbReference type="EMBL" id="JXUW01000024">
    <property type="protein sequence ID" value="KJE75975.1"/>
    <property type="molecule type" value="Genomic_DNA"/>
</dbReference>
<dbReference type="RefSeq" id="WP_035390274.1">
    <property type="nucleotide sequence ID" value="NZ_JQKF01000022.1"/>
</dbReference>
<dbReference type="InterPro" id="IPR010093">
    <property type="entry name" value="SinI_DNA-bd"/>
</dbReference>
<sequence length="90" mass="10461">MVDGRWLSSKDAAERLGVSLRTLYRLIDEGQLVGYQIGRNIRLRHEDLDDYVQRSRITPGDLRHLYQFDEMDANHQNLSSVEVDTQSVID</sequence>
<gene>
    <name evidence="2" type="ORF">FEAC_22720</name>
</gene>
<dbReference type="Pfam" id="PF12728">
    <property type="entry name" value="HTH_17"/>
    <property type="match status" value="1"/>
</dbReference>
<dbReference type="eggNOG" id="ENOG5030WA0">
    <property type="taxonomic scope" value="Bacteria"/>
</dbReference>
<dbReference type="STRING" id="1121877.FEAC_22720"/>
<dbReference type="Proteomes" id="UP000032336">
    <property type="component" value="Unassembled WGS sequence"/>
</dbReference>
<dbReference type="SUPFAM" id="SSF46955">
    <property type="entry name" value="Putative DNA-binding domain"/>
    <property type="match status" value="1"/>
</dbReference>
<evidence type="ECO:0000259" key="1">
    <source>
        <dbReference type="Pfam" id="PF12728"/>
    </source>
</evidence>
<dbReference type="NCBIfam" id="TIGR01764">
    <property type="entry name" value="excise"/>
    <property type="match status" value="1"/>
</dbReference>
<reference evidence="2 3" key="1">
    <citation type="submission" date="2015-01" db="EMBL/GenBank/DDBJ databases">
        <title>Draft genome of the acidophilic iron oxidizer Ferrimicrobium acidiphilum strain T23.</title>
        <authorList>
            <person name="Poehlein A."/>
            <person name="Eisen S."/>
            <person name="Schloemann M."/>
            <person name="Johnson B.D."/>
            <person name="Daniel R."/>
            <person name="Muehling M."/>
        </authorList>
    </citation>
    <scope>NUCLEOTIDE SEQUENCE [LARGE SCALE GENOMIC DNA]</scope>
    <source>
        <strain evidence="2 3">T23</strain>
    </source>
</reference>
<name>A0A0D8FRT4_9ACTN</name>
<feature type="domain" description="Helix-turn-helix" evidence="1">
    <location>
        <begin position="6"/>
        <end position="55"/>
    </location>
</feature>
<evidence type="ECO:0000313" key="3">
    <source>
        <dbReference type="Proteomes" id="UP000032336"/>
    </source>
</evidence>